<dbReference type="Pfam" id="PF00076">
    <property type="entry name" value="RRM_1"/>
    <property type="match status" value="1"/>
</dbReference>
<dbReference type="InterPro" id="IPR001739">
    <property type="entry name" value="Methyl_CpG_DNA-bd"/>
</dbReference>
<proteinExistence type="predicted"/>
<feature type="domain" description="MBD" evidence="9">
    <location>
        <begin position="406"/>
        <end position="451"/>
    </location>
</feature>
<dbReference type="Gene3D" id="3.30.70.330">
    <property type="match status" value="1"/>
</dbReference>
<dbReference type="PANTHER" id="PTHR13952:SF6">
    <property type="entry name" value="U11_U12 SMALL NUCLEAR RIBONUCLEOPROTEIN 35 KDA PROTEIN"/>
    <property type="match status" value="1"/>
</dbReference>
<dbReference type="PROSITE" id="PS50982">
    <property type="entry name" value="MBD"/>
    <property type="match status" value="1"/>
</dbReference>
<keyword evidence="3 6" id="KW-0694">RNA-binding</keyword>
<evidence type="ECO:0000256" key="5">
    <source>
        <dbReference type="ARBA" id="ARBA00031739"/>
    </source>
</evidence>
<dbReference type="GO" id="GO:0003729">
    <property type="term" value="F:mRNA binding"/>
    <property type="evidence" value="ECO:0007669"/>
    <property type="project" value="TreeGrafter"/>
</dbReference>
<dbReference type="PANTHER" id="PTHR13952">
    <property type="entry name" value="U1 SMALL NUCLEAR RIBONUCLEOPROTEIN 70 KD"/>
    <property type="match status" value="1"/>
</dbReference>
<dbReference type="GO" id="GO:0003677">
    <property type="term" value="F:DNA binding"/>
    <property type="evidence" value="ECO:0007669"/>
    <property type="project" value="InterPro"/>
</dbReference>
<dbReference type="Proteomes" id="UP000494165">
    <property type="component" value="Unassembled WGS sequence"/>
</dbReference>
<evidence type="ECO:0000256" key="4">
    <source>
        <dbReference type="ARBA" id="ARBA00023242"/>
    </source>
</evidence>
<feature type="region of interest" description="Disordered" evidence="7">
    <location>
        <begin position="268"/>
        <end position="324"/>
    </location>
</feature>
<dbReference type="FunFam" id="3.30.70.330:FF:000132">
    <property type="entry name" value="Small nuclear ribonucleoprotein U11/U12 subunit 35"/>
    <property type="match status" value="1"/>
</dbReference>
<dbReference type="GO" id="GO:0071011">
    <property type="term" value="C:precatalytic spliceosome"/>
    <property type="evidence" value="ECO:0007669"/>
    <property type="project" value="TreeGrafter"/>
</dbReference>
<evidence type="ECO:0000256" key="3">
    <source>
        <dbReference type="ARBA" id="ARBA00022884"/>
    </source>
</evidence>
<sequence>MQSCSTTNTLWFPLAKEYNPLEAGSIDKTDTVPHDNAVAKAMLAHYTPNPTLKTKPEYTIFVARLNLKTNEIDLRRVFSAYGQILDCNLVRDIVTGTSKGYAFIEFRSRYSVDDACRKANKMELDGRTIFVDREIGRTMKGWVPRRLGGGVKCYAENSIVSDPGGIMSRIIGFNNKPSRAKMHRLSILAENLDKIYKQHQSQHMARQRASELIARLAEANKKIEPVFCRNRRVKRPPRRFLLAAQVNSSTFYSEDKDEIFLETEKDKPDCDQDFNTPHKESKVMKQIEKTQTRQKRSMKRIADREGKDPVPVKQPKVPKIHTDQPRTWTADCEQNFNIPHEQFKMMKQTGKGQTTRKKTWKRIAYCDETPIFRQSSDPVKRSMMKYRMNDFPTLQRIKSISYRVLNSERGFCNASVPAGFKRYVTMRTKQKLGNRFDVYYAAPDGKQREVR</sequence>
<dbReference type="InterPro" id="IPR051183">
    <property type="entry name" value="U1_U11-U12_snRNP_70-35kDa"/>
</dbReference>
<reference evidence="10 11" key="1">
    <citation type="submission" date="2020-04" db="EMBL/GenBank/DDBJ databases">
        <authorList>
            <person name="Alioto T."/>
            <person name="Alioto T."/>
            <person name="Gomez Garrido J."/>
        </authorList>
    </citation>
    <scope>NUCLEOTIDE SEQUENCE [LARGE SCALE GENOMIC DNA]</scope>
</reference>
<dbReference type="OrthoDB" id="6159137at2759"/>
<evidence type="ECO:0000259" key="8">
    <source>
        <dbReference type="PROSITE" id="PS50102"/>
    </source>
</evidence>
<feature type="domain" description="RRM" evidence="8">
    <location>
        <begin position="58"/>
        <end position="136"/>
    </location>
</feature>
<evidence type="ECO:0000256" key="2">
    <source>
        <dbReference type="ARBA" id="ARBA00021080"/>
    </source>
</evidence>
<protein>
    <recommendedName>
        <fullName evidence="2">U11/U12 small nuclear ribonucleoprotein 35 kDa protein</fullName>
    </recommendedName>
    <alternativeName>
        <fullName evidence="5">U1 snRNP-binding protein homolog</fullName>
    </alternativeName>
</protein>
<comment type="subcellular location">
    <subcellularLocation>
        <location evidence="1">Nucleus</location>
    </subcellularLocation>
</comment>
<dbReference type="GO" id="GO:0017069">
    <property type="term" value="F:snRNA binding"/>
    <property type="evidence" value="ECO:0007669"/>
    <property type="project" value="TreeGrafter"/>
</dbReference>
<name>A0A8S1CW41_9INSE</name>
<dbReference type="InterPro" id="IPR000504">
    <property type="entry name" value="RRM_dom"/>
</dbReference>
<dbReference type="InterPro" id="IPR012677">
    <property type="entry name" value="Nucleotide-bd_a/b_plait_sf"/>
</dbReference>
<evidence type="ECO:0000313" key="11">
    <source>
        <dbReference type="Proteomes" id="UP000494165"/>
    </source>
</evidence>
<evidence type="ECO:0000256" key="1">
    <source>
        <dbReference type="ARBA" id="ARBA00004123"/>
    </source>
</evidence>
<accession>A0A8S1CW41</accession>
<organism evidence="10 11">
    <name type="scientific">Cloeon dipterum</name>
    <dbReference type="NCBI Taxonomy" id="197152"/>
    <lineage>
        <taxon>Eukaryota</taxon>
        <taxon>Metazoa</taxon>
        <taxon>Ecdysozoa</taxon>
        <taxon>Arthropoda</taxon>
        <taxon>Hexapoda</taxon>
        <taxon>Insecta</taxon>
        <taxon>Pterygota</taxon>
        <taxon>Palaeoptera</taxon>
        <taxon>Ephemeroptera</taxon>
        <taxon>Pisciforma</taxon>
        <taxon>Baetidae</taxon>
        <taxon>Cloeon</taxon>
    </lineage>
</organism>
<feature type="compositionally biased region" description="Basic and acidic residues" evidence="7">
    <location>
        <begin position="300"/>
        <end position="310"/>
    </location>
</feature>
<dbReference type="SUPFAM" id="SSF54928">
    <property type="entry name" value="RNA-binding domain, RBD"/>
    <property type="match status" value="1"/>
</dbReference>
<dbReference type="SMART" id="SM00360">
    <property type="entry name" value="RRM"/>
    <property type="match status" value="1"/>
</dbReference>
<dbReference type="InterPro" id="IPR035979">
    <property type="entry name" value="RBD_domain_sf"/>
</dbReference>
<dbReference type="AlphaFoldDB" id="A0A8S1CW41"/>
<dbReference type="GO" id="GO:0000398">
    <property type="term" value="P:mRNA splicing, via spliceosome"/>
    <property type="evidence" value="ECO:0007669"/>
    <property type="project" value="TreeGrafter"/>
</dbReference>
<feature type="compositionally biased region" description="Basic and acidic residues" evidence="7">
    <location>
        <begin position="268"/>
        <end position="291"/>
    </location>
</feature>
<gene>
    <name evidence="10" type="ORF">CLODIP_2_CD07687</name>
</gene>
<dbReference type="PROSITE" id="PS50102">
    <property type="entry name" value="RRM"/>
    <property type="match status" value="1"/>
</dbReference>
<dbReference type="EMBL" id="CADEPI010000067">
    <property type="protein sequence ID" value="CAB3372001.1"/>
    <property type="molecule type" value="Genomic_DNA"/>
</dbReference>
<keyword evidence="4" id="KW-0539">Nucleus</keyword>
<evidence type="ECO:0000313" key="10">
    <source>
        <dbReference type="EMBL" id="CAB3372001.1"/>
    </source>
</evidence>
<comment type="caution">
    <text evidence="10">The sequence shown here is derived from an EMBL/GenBank/DDBJ whole genome shotgun (WGS) entry which is preliminary data.</text>
</comment>
<keyword evidence="11" id="KW-1185">Reference proteome</keyword>
<evidence type="ECO:0000256" key="7">
    <source>
        <dbReference type="SAM" id="MobiDB-lite"/>
    </source>
</evidence>
<evidence type="ECO:0000259" key="9">
    <source>
        <dbReference type="PROSITE" id="PS50982"/>
    </source>
</evidence>
<evidence type="ECO:0000256" key="6">
    <source>
        <dbReference type="PROSITE-ProRule" id="PRU00176"/>
    </source>
</evidence>